<reference evidence="1 2" key="1">
    <citation type="journal article" date="2014" name="Genome Biol.">
        <title>Transcriptome and methylome profiling reveals relics of genome dominance in the mesopolyploid Brassica oleracea.</title>
        <authorList>
            <person name="Parkin I.A."/>
            <person name="Koh C."/>
            <person name="Tang H."/>
            <person name="Robinson S.J."/>
            <person name="Kagale S."/>
            <person name="Clarke W.E."/>
            <person name="Town C.D."/>
            <person name="Nixon J."/>
            <person name="Krishnakumar V."/>
            <person name="Bidwell S.L."/>
            <person name="Denoeud F."/>
            <person name="Belcram H."/>
            <person name="Links M.G."/>
            <person name="Just J."/>
            <person name="Clarke C."/>
            <person name="Bender T."/>
            <person name="Huebert T."/>
            <person name="Mason A.S."/>
            <person name="Pires J.C."/>
            <person name="Barker G."/>
            <person name="Moore J."/>
            <person name="Walley P.G."/>
            <person name="Manoli S."/>
            <person name="Batley J."/>
            <person name="Edwards D."/>
            <person name="Nelson M.N."/>
            <person name="Wang X."/>
            <person name="Paterson A.H."/>
            <person name="King G."/>
            <person name="Bancroft I."/>
            <person name="Chalhoub B."/>
            <person name="Sharpe A.G."/>
        </authorList>
    </citation>
    <scope>NUCLEOTIDE SEQUENCE</scope>
    <source>
        <strain evidence="1 2">cv. TO1000</strain>
    </source>
</reference>
<sequence length="57" mass="6209">MISNTPPSRSSYKAITLTCAWRILHSKTACSKVPRPSVSPSTVMAHNLRLANVQVNS</sequence>
<dbReference type="Gramene" id="Bo4g076930.1">
    <property type="protein sequence ID" value="Bo4g076930.1"/>
    <property type="gene ID" value="Bo4g076930"/>
</dbReference>
<accession>A0A0D3BUK2</accession>
<proteinExistence type="predicted"/>
<dbReference type="Proteomes" id="UP000032141">
    <property type="component" value="Chromosome C4"/>
</dbReference>
<dbReference type="EnsemblPlants" id="Bo4g076930.1">
    <property type="protein sequence ID" value="Bo4g076930.1"/>
    <property type="gene ID" value="Bo4g076930"/>
</dbReference>
<evidence type="ECO:0000313" key="2">
    <source>
        <dbReference type="Proteomes" id="UP000032141"/>
    </source>
</evidence>
<organism evidence="1 2">
    <name type="scientific">Brassica oleracea var. oleracea</name>
    <dbReference type="NCBI Taxonomy" id="109376"/>
    <lineage>
        <taxon>Eukaryota</taxon>
        <taxon>Viridiplantae</taxon>
        <taxon>Streptophyta</taxon>
        <taxon>Embryophyta</taxon>
        <taxon>Tracheophyta</taxon>
        <taxon>Spermatophyta</taxon>
        <taxon>Magnoliopsida</taxon>
        <taxon>eudicotyledons</taxon>
        <taxon>Gunneridae</taxon>
        <taxon>Pentapetalae</taxon>
        <taxon>rosids</taxon>
        <taxon>malvids</taxon>
        <taxon>Brassicales</taxon>
        <taxon>Brassicaceae</taxon>
        <taxon>Brassiceae</taxon>
        <taxon>Brassica</taxon>
    </lineage>
</organism>
<dbReference type="HOGENOM" id="CLU_2999254_0_0_1"/>
<evidence type="ECO:0000313" key="1">
    <source>
        <dbReference type="EnsemblPlants" id="Bo4g076930.1"/>
    </source>
</evidence>
<protein>
    <submittedName>
        <fullName evidence="1">Uncharacterized protein</fullName>
    </submittedName>
</protein>
<keyword evidence="2" id="KW-1185">Reference proteome</keyword>
<reference evidence="1" key="2">
    <citation type="submission" date="2015-03" db="UniProtKB">
        <authorList>
            <consortium name="EnsemblPlants"/>
        </authorList>
    </citation>
    <scope>IDENTIFICATION</scope>
</reference>
<dbReference type="AlphaFoldDB" id="A0A0D3BUK2"/>
<name>A0A0D3BUK2_BRAOL</name>